<reference evidence="10" key="1">
    <citation type="submission" date="2018-08" db="EMBL/GenBank/DDBJ databases">
        <authorList>
            <person name="Kim S.-J."/>
            <person name="Jung G.-Y."/>
        </authorList>
    </citation>
    <scope>NUCLEOTIDE SEQUENCE [LARGE SCALE GENOMIC DNA]</scope>
    <source>
        <strain evidence="10">GY_G</strain>
    </source>
</reference>
<evidence type="ECO:0000256" key="1">
    <source>
        <dbReference type="ARBA" id="ARBA00004651"/>
    </source>
</evidence>
<keyword evidence="7 8" id="KW-0472">Membrane</keyword>
<dbReference type="AlphaFoldDB" id="A0A371B238"/>
<evidence type="ECO:0000256" key="2">
    <source>
        <dbReference type="ARBA" id="ARBA00009142"/>
    </source>
</evidence>
<feature type="transmembrane region" description="Helical" evidence="8">
    <location>
        <begin position="30"/>
        <end position="50"/>
    </location>
</feature>
<dbReference type="Pfam" id="PF01925">
    <property type="entry name" value="TauE"/>
    <property type="match status" value="1"/>
</dbReference>
<evidence type="ECO:0000256" key="8">
    <source>
        <dbReference type="RuleBase" id="RU363041"/>
    </source>
</evidence>
<keyword evidence="3" id="KW-0813">Transport</keyword>
<dbReference type="Proteomes" id="UP000263833">
    <property type="component" value="Unassembled WGS sequence"/>
</dbReference>
<feature type="transmembrane region" description="Helical" evidence="8">
    <location>
        <begin position="70"/>
        <end position="89"/>
    </location>
</feature>
<feature type="transmembrane region" description="Helical" evidence="8">
    <location>
        <begin position="193"/>
        <end position="216"/>
    </location>
</feature>
<dbReference type="InterPro" id="IPR002781">
    <property type="entry name" value="TM_pro_TauE-like"/>
</dbReference>
<evidence type="ECO:0000256" key="3">
    <source>
        <dbReference type="ARBA" id="ARBA00022448"/>
    </source>
</evidence>
<evidence type="ECO:0000256" key="6">
    <source>
        <dbReference type="ARBA" id="ARBA00022989"/>
    </source>
</evidence>
<dbReference type="PANTHER" id="PTHR30269">
    <property type="entry name" value="TRANSMEMBRANE PROTEIN YFCA"/>
    <property type="match status" value="1"/>
</dbReference>
<dbReference type="PANTHER" id="PTHR30269:SF37">
    <property type="entry name" value="MEMBRANE TRANSPORTER PROTEIN"/>
    <property type="match status" value="1"/>
</dbReference>
<dbReference type="GO" id="GO:0005886">
    <property type="term" value="C:plasma membrane"/>
    <property type="evidence" value="ECO:0007669"/>
    <property type="project" value="UniProtKB-SubCell"/>
</dbReference>
<accession>A0A371B238</accession>
<evidence type="ECO:0000256" key="4">
    <source>
        <dbReference type="ARBA" id="ARBA00022475"/>
    </source>
</evidence>
<dbReference type="InterPro" id="IPR052017">
    <property type="entry name" value="TSUP"/>
</dbReference>
<name>A0A371B238_9SPHN</name>
<protein>
    <recommendedName>
        <fullName evidence="8">Probable membrane transporter protein</fullName>
    </recommendedName>
</protein>
<proteinExistence type="inferred from homology"/>
<keyword evidence="6 8" id="KW-1133">Transmembrane helix</keyword>
<organism evidence="9 10">
    <name type="scientific">Sphingorhabdus pulchriflava</name>
    <dbReference type="NCBI Taxonomy" id="2292257"/>
    <lineage>
        <taxon>Bacteria</taxon>
        <taxon>Pseudomonadati</taxon>
        <taxon>Pseudomonadota</taxon>
        <taxon>Alphaproteobacteria</taxon>
        <taxon>Sphingomonadales</taxon>
        <taxon>Sphingomonadaceae</taxon>
        <taxon>Sphingorhabdus</taxon>
    </lineage>
</organism>
<feature type="transmembrane region" description="Helical" evidence="8">
    <location>
        <begin position="148"/>
        <end position="173"/>
    </location>
</feature>
<feature type="transmembrane region" description="Helical" evidence="8">
    <location>
        <begin position="223"/>
        <end position="245"/>
    </location>
</feature>
<comment type="subcellular location">
    <subcellularLocation>
        <location evidence="1 8">Cell membrane</location>
        <topology evidence="1 8">Multi-pass membrane protein</topology>
    </subcellularLocation>
</comment>
<keyword evidence="10" id="KW-1185">Reference proteome</keyword>
<keyword evidence="5 8" id="KW-0812">Transmembrane</keyword>
<dbReference type="OrthoDB" id="7028171at2"/>
<feature type="transmembrane region" description="Helical" evidence="8">
    <location>
        <begin position="96"/>
        <end position="116"/>
    </location>
</feature>
<comment type="similarity">
    <text evidence="2 8">Belongs to the 4-toluene sulfonate uptake permease (TSUP) (TC 2.A.102) family.</text>
</comment>
<keyword evidence="4 8" id="KW-1003">Cell membrane</keyword>
<gene>
    <name evidence="9" type="ORF">DXH95_14895</name>
</gene>
<sequence>MVLLRGCGAGDLPSGAASPSIWPLSVPTDLVFWLVAGLAILLVGLAKGGFAGLGAASMPLIALVMDPVQGAAMLLPILMVQDVVSVWSFRKEYDRALLCQMLPGAAVGIFLGWLFANSVSTEGVKGLVGLIALAFGFYRLAENRLGTAGWAIAMPGWVGTFWGAVAGFTSHVAHAGGPPFQIWALSRNLPHTIFIGTSAIFFAAINYMKVPAYLALGQFTAETLWLTVLFMPLAIISTIAGVILVRRISPARFHLAINLLMIIVGAELIREAIW</sequence>
<evidence type="ECO:0000313" key="10">
    <source>
        <dbReference type="Proteomes" id="UP000263833"/>
    </source>
</evidence>
<evidence type="ECO:0000256" key="7">
    <source>
        <dbReference type="ARBA" id="ARBA00023136"/>
    </source>
</evidence>
<comment type="caution">
    <text evidence="9">The sequence shown here is derived from an EMBL/GenBank/DDBJ whole genome shotgun (WGS) entry which is preliminary data.</text>
</comment>
<evidence type="ECO:0000313" key="9">
    <source>
        <dbReference type="EMBL" id="RDV01574.1"/>
    </source>
</evidence>
<dbReference type="EMBL" id="QRGP01000003">
    <property type="protein sequence ID" value="RDV01574.1"/>
    <property type="molecule type" value="Genomic_DNA"/>
</dbReference>
<evidence type="ECO:0000256" key="5">
    <source>
        <dbReference type="ARBA" id="ARBA00022692"/>
    </source>
</evidence>